<dbReference type="PANTHER" id="PTHR10622:SF10">
    <property type="entry name" value="HET DOMAIN-CONTAINING PROTEIN"/>
    <property type="match status" value="1"/>
</dbReference>
<dbReference type="InterPro" id="IPR058525">
    <property type="entry name" value="DUF8212"/>
</dbReference>
<sequence length="484" mass="55979">MYAYYAHSAICFVYLVDVLPFIERKYGPAFSQIQFRSARWFTRGWTLQELLAPRKMKFYNCVWKPIGDKKSLSEIIEITTGIGSYWDSDKSPREATVAERMSWAANRETTRREDMAYCLLGLFGVSMPLLYGEGSRAFQRLQEEILRSTDDVSIHHWGWQGPAGYTQFDFDVEDPEDMPIESTQVHSLMMAPHPSFFRGHKGLHRTDLLVQTLLHFKSPSFSMGQRGLTAHLPLMKDPNYEGLAYGILNKHDDKEALAVPLISVGCGSRFRGKLLHYGQLETVHNEYWRPVWCKPIPLPLSFIEGASYSEILIGRPPKDSSYLWNLPFRLDLHCYGLTLMGIYPPNPVKRMFVLLRSSLEIVKRVKRVQNEGNSQDFMDTHVGRRFLHINVVTAGEPGIIEQMNQLQDSGEKSWRFVSGHLANTYVSTGACWEDYLKGYPDLHGAKHIERRLDFRHHPHDMRRFFDENGLIQKPIEGDYKEFNF</sequence>
<evidence type="ECO:0000313" key="3">
    <source>
        <dbReference type="Proteomes" id="UP000191285"/>
    </source>
</evidence>
<dbReference type="PANTHER" id="PTHR10622">
    <property type="entry name" value="HET DOMAIN-CONTAINING PROTEIN"/>
    <property type="match status" value="1"/>
</dbReference>
<dbReference type="OrthoDB" id="674604at2759"/>
<accession>A0A1V6T737</accession>
<dbReference type="Pfam" id="PF26640">
    <property type="entry name" value="DUF8212"/>
    <property type="match status" value="1"/>
</dbReference>
<keyword evidence="3" id="KW-1185">Reference proteome</keyword>
<proteinExistence type="predicted"/>
<dbReference type="Proteomes" id="UP000191285">
    <property type="component" value="Unassembled WGS sequence"/>
</dbReference>
<reference evidence="3" key="1">
    <citation type="journal article" date="2017" name="Nat. Microbiol.">
        <title>Global analysis of biosynthetic gene clusters reveals vast potential of secondary metabolite production in Penicillium species.</title>
        <authorList>
            <person name="Nielsen J.C."/>
            <person name="Grijseels S."/>
            <person name="Prigent S."/>
            <person name="Ji B."/>
            <person name="Dainat J."/>
            <person name="Nielsen K.F."/>
            <person name="Frisvad J.C."/>
            <person name="Workman M."/>
            <person name="Nielsen J."/>
        </authorList>
    </citation>
    <scope>NUCLEOTIDE SEQUENCE [LARGE SCALE GENOMIC DNA]</scope>
    <source>
        <strain evidence="3">IBT 24891</strain>
    </source>
</reference>
<feature type="domain" description="DUF8212" evidence="1">
    <location>
        <begin position="136"/>
        <end position="234"/>
    </location>
</feature>
<dbReference type="EMBL" id="MLKD01000011">
    <property type="protein sequence ID" value="OQE21709.1"/>
    <property type="molecule type" value="Genomic_DNA"/>
</dbReference>
<dbReference type="AlphaFoldDB" id="A0A1V6T737"/>
<dbReference type="STRING" id="303698.A0A1V6T737"/>
<comment type="caution">
    <text evidence="2">The sequence shown here is derived from an EMBL/GenBank/DDBJ whole genome shotgun (WGS) entry which is preliminary data.</text>
</comment>
<gene>
    <name evidence="2" type="ORF">PENSTE_c011G03868</name>
</gene>
<protein>
    <recommendedName>
        <fullName evidence="1">DUF8212 domain-containing protein</fullName>
    </recommendedName>
</protein>
<evidence type="ECO:0000259" key="1">
    <source>
        <dbReference type="Pfam" id="PF26640"/>
    </source>
</evidence>
<evidence type="ECO:0000313" key="2">
    <source>
        <dbReference type="EMBL" id="OQE21709.1"/>
    </source>
</evidence>
<name>A0A1V6T737_9EURO</name>
<organism evidence="2 3">
    <name type="scientific">Penicillium steckii</name>
    <dbReference type="NCBI Taxonomy" id="303698"/>
    <lineage>
        <taxon>Eukaryota</taxon>
        <taxon>Fungi</taxon>
        <taxon>Dikarya</taxon>
        <taxon>Ascomycota</taxon>
        <taxon>Pezizomycotina</taxon>
        <taxon>Eurotiomycetes</taxon>
        <taxon>Eurotiomycetidae</taxon>
        <taxon>Eurotiales</taxon>
        <taxon>Aspergillaceae</taxon>
        <taxon>Penicillium</taxon>
    </lineage>
</organism>